<dbReference type="InterPro" id="IPR036396">
    <property type="entry name" value="Cyt_P450_sf"/>
</dbReference>
<evidence type="ECO:0000256" key="1">
    <source>
        <dbReference type="ARBA" id="ARBA00001971"/>
    </source>
</evidence>
<dbReference type="GO" id="GO:0004497">
    <property type="term" value="F:monooxygenase activity"/>
    <property type="evidence" value="ECO:0007669"/>
    <property type="project" value="UniProtKB-KW"/>
</dbReference>
<dbReference type="InterPro" id="IPR002401">
    <property type="entry name" value="Cyt_P450_E_grp-I"/>
</dbReference>
<dbReference type="InterPro" id="IPR001128">
    <property type="entry name" value="Cyt_P450"/>
</dbReference>
<evidence type="ECO:0000313" key="9">
    <source>
        <dbReference type="EMBL" id="KYN41395.1"/>
    </source>
</evidence>
<feature type="binding site" description="axial binding residue" evidence="8">
    <location>
        <position position="483"/>
    </location>
    <ligand>
        <name>heme</name>
        <dbReference type="ChEBI" id="CHEBI:30413"/>
    </ligand>
    <ligandPart>
        <name>Fe</name>
        <dbReference type="ChEBI" id="CHEBI:18248"/>
    </ligandPart>
</feature>
<dbReference type="PANTHER" id="PTHR24279:SF120">
    <property type="entry name" value="CYTOCHROME P450"/>
    <property type="match status" value="1"/>
</dbReference>
<dbReference type="GO" id="GO:0005506">
    <property type="term" value="F:iron ion binding"/>
    <property type="evidence" value="ECO:0007669"/>
    <property type="project" value="InterPro"/>
</dbReference>
<dbReference type="EMBL" id="KQ981490">
    <property type="protein sequence ID" value="KYN41395.1"/>
    <property type="molecule type" value="Genomic_DNA"/>
</dbReference>
<gene>
    <name evidence="9" type="ORF">ALC56_04547</name>
</gene>
<keyword evidence="10" id="KW-1185">Reference proteome</keyword>
<evidence type="ECO:0000256" key="8">
    <source>
        <dbReference type="PIRSR" id="PIRSR602401-1"/>
    </source>
</evidence>
<dbReference type="Gene3D" id="1.10.630.10">
    <property type="entry name" value="Cytochrome P450"/>
    <property type="match status" value="1"/>
</dbReference>
<evidence type="ECO:0000256" key="2">
    <source>
        <dbReference type="ARBA" id="ARBA00010617"/>
    </source>
</evidence>
<keyword evidence="5" id="KW-0560">Oxidoreductase</keyword>
<dbReference type="Proteomes" id="UP000078541">
    <property type="component" value="Unassembled WGS sequence"/>
</dbReference>
<feature type="non-terminal residue" evidence="9">
    <location>
        <position position="1"/>
    </location>
</feature>
<evidence type="ECO:0000256" key="7">
    <source>
        <dbReference type="ARBA" id="ARBA00023033"/>
    </source>
</evidence>
<reference evidence="9 10" key="1">
    <citation type="submission" date="2016-03" db="EMBL/GenBank/DDBJ databases">
        <title>Trachymyrmex septentrionalis WGS genome.</title>
        <authorList>
            <person name="Nygaard S."/>
            <person name="Hu H."/>
            <person name="Boomsma J."/>
            <person name="Zhang G."/>
        </authorList>
    </citation>
    <scope>NUCLEOTIDE SEQUENCE [LARGE SCALE GENOMIC DNA]</scope>
    <source>
        <strain evidence="9">Tsep2-gDNA-1</strain>
        <tissue evidence="9">Whole body</tissue>
    </source>
</reference>
<dbReference type="SUPFAM" id="SSF48264">
    <property type="entry name" value="Cytochrome P450"/>
    <property type="match status" value="1"/>
</dbReference>
<keyword evidence="7" id="KW-0503">Monooxygenase</keyword>
<organism evidence="9 10">
    <name type="scientific">Trachymyrmex septentrionalis</name>
    <dbReference type="NCBI Taxonomy" id="34720"/>
    <lineage>
        <taxon>Eukaryota</taxon>
        <taxon>Metazoa</taxon>
        <taxon>Ecdysozoa</taxon>
        <taxon>Arthropoda</taxon>
        <taxon>Hexapoda</taxon>
        <taxon>Insecta</taxon>
        <taxon>Pterygota</taxon>
        <taxon>Neoptera</taxon>
        <taxon>Endopterygota</taxon>
        <taxon>Hymenoptera</taxon>
        <taxon>Apocrita</taxon>
        <taxon>Aculeata</taxon>
        <taxon>Formicoidea</taxon>
        <taxon>Formicidae</taxon>
        <taxon>Myrmicinae</taxon>
        <taxon>Trachymyrmex</taxon>
    </lineage>
</organism>
<dbReference type="STRING" id="34720.A0A195FL49"/>
<evidence type="ECO:0000256" key="5">
    <source>
        <dbReference type="ARBA" id="ARBA00023002"/>
    </source>
</evidence>
<keyword evidence="3 8" id="KW-0349">Heme</keyword>
<dbReference type="PANTHER" id="PTHR24279">
    <property type="entry name" value="CYTOCHROME P450"/>
    <property type="match status" value="1"/>
</dbReference>
<evidence type="ECO:0000256" key="3">
    <source>
        <dbReference type="ARBA" id="ARBA00022617"/>
    </source>
</evidence>
<name>A0A195FL49_9HYME</name>
<dbReference type="CDD" id="cd11054">
    <property type="entry name" value="CYP24A1-like"/>
    <property type="match status" value="1"/>
</dbReference>
<keyword evidence="6 8" id="KW-0408">Iron</keyword>
<dbReference type="GO" id="GO:0016705">
    <property type="term" value="F:oxidoreductase activity, acting on paired donors, with incorporation or reduction of molecular oxygen"/>
    <property type="evidence" value="ECO:0007669"/>
    <property type="project" value="InterPro"/>
</dbReference>
<sequence length="537" mass="62186">VVEEMHTTPRTLRRFARSMNFRNDFNVSFTKRGIILGSDLRFLLLNNNDATPSWNITNQGLSSVLSRTFAQDFGTLARKEPPEPRGLPWLGSILSLTMSGGAKKLHEYVDKRHQELGSVFRDQIGPIDAVFVNSPTEYRKVLADLAGNTPRHFLPESWMLYNEIRTQNRGLLFMDGEEWWHYRKILNKVMLKPIAKNFFCGPCQEAAENLTKEWQRYSRIGCVIPNLEHQLYQWSIEVMLGTMIGSQWHACEPWLRRDIEDVATTLHQIFTYTSRLSMMPAKLAMKLRLPVWNKFVKAADKVLDKVRKLVPAMIQLSDNDGLLQMILNNGIRGDEAVRIICDFVVAAGDTTSITMQWALLLLSTHPELQEQLFDEIKNLPLEDLLQHQLLRYTWKETLRLHPVAPFLTRYLPVDSIIGGYFVPKGDLIILSLYSSGRDENNFLRPNEFWPERWFRTGKEDLFTYRGVKDTRAYVPFAVGVRNCIGQRLAETQLSLTLAQLIKNFKIECENRDRIKMILRMVSVPSESIRLKLIDREI</sequence>
<dbReference type="GO" id="GO:0020037">
    <property type="term" value="F:heme binding"/>
    <property type="evidence" value="ECO:0007669"/>
    <property type="project" value="InterPro"/>
</dbReference>
<protein>
    <recommendedName>
        <fullName evidence="11">Cytochrome P450 315a1, mitochondrial</fullName>
    </recommendedName>
</protein>
<dbReference type="AlphaFoldDB" id="A0A195FL49"/>
<keyword evidence="4 8" id="KW-0479">Metal-binding</keyword>
<proteinExistence type="inferred from homology"/>
<comment type="cofactor">
    <cofactor evidence="1 8">
        <name>heme</name>
        <dbReference type="ChEBI" id="CHEBI:30413"/>
    </cofactor>
</comment>
<evidence type="ECO:0000256" key="4">
    <source>
        <dbReference type="ARBA" id="ARBA00022723"/>
    </source>
</evidence>
<evidence type="ECO:0000256" key="6">
    <source>
        <dbReference type="ARBA" id="ARBA00023004"/>
    </source>
</evidence>
<dbReference type="PRINTS" id="PR00463">
    <property type="entry name" value="EP450I"/>
</dbReference>
<evidence type="ECO:0008006" key="11">
    <source>
        <dbReference type="Google" id="ProtNLM"/>
    </source>
</evidence>
<evidence type="ECO:0000313" key="10">
    <source>
        <dbReference type="Proteomes" id="UP000078541"/>
    </source>
</evidence>
<dbReference type="Pfam" id="PF00067">
    <property type="entry name" value="p450"/>
    <property type="match status" value="1"/>
</dbReference>
<dbReference type="PRINTS" id="PR00385">
    <property type="entry name" value="P450"/>
</dbReference>
<comment type="similarity">
    <text evidence="2">Belongs to the cytochrome P450 family.</text>
</comment>
<accession>A0A195FL49</accession>
<dbReference type="InterPro" id="IPR050479">
    <property type="entry name" value="CYP11_CYP27_families"/>
</dbReference>